<feature type="compositionally biased region" description="Polar residues" evidence="1">
    <location>
        <begin position="59"/>
        <end position="71"/>
    </location>
</feature>
<feature type="compositionally biased region" description="Polar residues" evidence="1">
    <location>
        <begin position="106"/>
        <end position="124"/>
    </location>
</feature>
<feature type="region of interest" description="Disordered" evidence="1">
    <location>
        <begin position="1"/>
        <end position="44"/>
    </location>
</feature>
<proteinExistence type="predicted"/>
<feature type="compositionally biased region" description="Low complexity" evidence="1">
    <location>
        <begin position="30"/>
        <end position="43"/>
    </location>
</feature>
<evidence type="ECO:0000256" key="1">
    <source>
        <dbReference type="SAM" id="MobiDB-lite"/>
    </source>
</evidence>
<feature type="compositionally biased region" description="Polar residues" evidence="1">
    <location>
        <begin position="1"/>
        <end position="15"/>
    </location>
</feature>
<dbReference type="Proteomes" id="UP000663828">
    <property type="component" value="Unassembled WGS sequence"/>
</dbReference>
<feature type="compositionally biased region" description="Polar residues" evidence="1">
    <location>
        <begin position="79"/>
        <end position="99"/>
    </location>
</feature>
<accession>A0A816GQW4</accession>
<keyword evidence="3" id="KW-1185">Reference proteome</keyword>
<feature type="non-terminal residue" evidence="2">
    <location>
        <position position="1"/>
    </location>
</feature>
<organism evidence="2 3">
    <name type="scientific">Adineta ricciae</name>
    <name type="common">Rotifer</name>
    <dbReference type="NCBI Taxonomy" id="249248"/>
    <lineage>
        <taxon>Eukaryota</taxon>
        <taxon>Metazoa</taxon>
        <taxon>Spiralia</taxon>
        <taxon>Gnathifera</taxon>
        <taxon>Rotifera</taxon>
        <taxon>Eurotatoria</taxon>
        <taxon>Bdelloidea</taxon>
        <taxon>Adinetida</taxon>
        <taxon>Adinetidae</taxon>
        <taxon>Adineta</taxon>
    </lineage>
</organism>
<evidence type="ECO:0000313" key="2">
    <source>
        <dbReference type="EMBL" id="CAF1677704.1"/>
    </source>
</evidence>
<reference evidence="2" key="1">
    <citation type="submission" date="2021-02" db="EMBL/GenBank/DDBJ databases">
        <authorList>
            <person name="Nowell W R."/>
        </authorList>
    </citation>
    <scope>NUCLEOTIDE SEQUENCE</scope>
</reference>
<gene>
    <name evidence="2" type="ORF">XAT740_LOCUS59931</name>
</gene>
<name>A0A816GQW4_ADIRI</name>
<sequence length="151" mass="16156">MSGTNSNNNKPTYPSRSFRLRRPSKQAEKPTAAPTTQLPLTTASSFYEADFPSLEEASLSPSVWEQSTASEKPTHSRSKANNSDVLLSTSSALSPAQKTTGKKHNVSSVYMGTQIPSEQSYGNHSESRAVSSSAASSDTMSTQVVTRPLTP</sequence>
<feature type="compositionally biased region" description="Low complexity" evidence="1">
    <location>
        <begin position="128"/>
        <end position="137"/>
    </location>
</feature>
<comment type="caution">
    <text evidence="2">The sequence shown here is derived from an EMBL/GenBank/DDBJ whole genome shotgun (WGS) entry which is preliminary data.</text>
</comment>
<evidence type="ECO:0000313" key="3">
    <source>
        <dbReference type="Proteomes" id="UP000663828"/>
    </source>
</evidence>
<protein>
    <submittedName>
        <fullName evidence="2">Uncharacterized protein</fullName>
    </submittedName>
</protein>
<feature type="region of interest" description="Disordered" evidence="1">
    <location>
        <begin position="57"/>
        <end position="151"/>
    </location>
</feature>
<dbReference type="AlphaFoldDB" id="A0A816GQW4"/>
<dbReference type="EMBL" id="CAJNOR010014315">
    <property type="protein sequence ID" value="CAF1677704.1"/>
    <property type="molecule type" value="Genomic_DNA"/>
</dbReference>